<gene>
    <name evidence="3" type="ORF">QGN17_06605</name>
</gene>
<dbReference type="Gene3D" id="2.60.120.430">
    <property type="entry name" value="Galactose-binding lectin"/>
    <property type="match status" value="1"/>
</dbReference>
<dbReference type="SUPFAM" id="SSF49265">
    <property type="entry name" value="Fibronectin type III"/>
    <property type="match status" value="1"/>
</dbReference>
<evidence type="ECO:0000259" key="2">
    <source>
        <dbReference type="Pfam" id="PF10091"/>
    </source>
</evidence>
<dbReference type="EMBL" id="JARYGZ010000001">
    <property type="protein sequence ID" value="MDH7638397.1"/>
    <property type="molecule type" value="Genomic_DNA"/>
</dbReference>
<keyword evidence="1" id="KW-0732">Signal</keyword>
<name>A0ABT6MZM3_9SPHN</name>
<evidence type="ECO:0000256" key="1">
    <source>
        <dbReference type="SAM" id="SignalP"/>
    </source>
</evidence>
<comment type="caution">
    <text evidence="3">The sequence shown here is derived from an EMBL/GenBank/DDBJ whole genome shotgun (WGS) entry which is preliminary data.</text>
</comment>
<organism evidence="3 4">
    <name type="scientific">Sphingomonas oryzagri</name>
    <dbReference type="NCBI Taxonomy" id="3042314"/>
    <lineage>
        <taxon>Bacteria</taxon>
        <taxon>Pseudomonadati</taxon>
        <taxon>Pseudomonadota</taxon>
        <taxon>Alphaproteobacteria</taxon>
        <taxon>Sphingomonadales</taxon>
        <taxon>Sphingomonadaceae</taxon>
        <taxon>Sphingomonas</taxon>
    </lineage>
</organism>
<accession>A0ABT6MZM3</accession>
<dbReference type="Gene3D" id="2.60.40.10">
    <property type="entry name" value="Immunoglobulins"/>
    <property type="match status" value="1"/>
</dbReference>
<protein>
    <submittedName>
        <fullName evidence="3">Glucoamylase family protein</fullName>
    </submittedName>
</protein>
<dbReference type="RefSeq" id="WP_281043704.1">
    <property type="nucleotide sequence ID" value="NZ_JARYGZ010000001.1"/>
</dbReference>
<reference evidence="3" key="1">
    <citation type="submission" date="2023-04" db="EMBL/GenBank/DDBJ databases">
        <title>Sphingomonas sp. MAHUQ-71 isolated from rice field.</title>
        <authorList>
            <person name="Huq M.A."/>
        </authorList>
    </citation>
    <scope>NUCLEOTIDE SEQUENCE</scope>
    <source>
        <strain evidence="3">MAHUQ-71</strain>
    </source>
</reference>
<evidence type="ECO:0000313" key="4">
    <source>
        <dbReference type="Proteomes" id="UP001160625"/>
    </source>
</evidence>
<keyword evidence="4" id="KW-1185">Reference proteome</keyword>
<dbReference type="Proteomes" id="UP001160625">
    <property type="component" value="Unassembled WGS sequence"/>
</dbReference>
<sequence>MTRQNRGRGRLWLRRSTAVALAIGLAVPALAESYDEHVAFDNARVGGPYHFSKGSVIAPSSFELENGALPVDARTFHSPPNSLRLSWTSKTGGDWRVALDVQKYFRTASFIGDTLSFWVYAEQPVGPHGSPGLFLTDATGSSTTTIPLLGPNPDIPVKKWVKISLPFATFVDMIGSISDRKVDMTKLSGITINQSLDDGTPHTLYIDDIRVEDGKAQAPATPPSAPVGVTAKGYDRHIDLAWQLPSAPVDSWRIDRSIDGQPFVPLGTQKGNIARFEDFLGASGKSARYRVTALDAAGQESAPSAEVSATTRALSDDELLTMVQEAQFRYYWEGAHPDAGLALEIQPGNPNQVALGASGFGLMALVVGIDRGFVTREQGVQRFLRIVRFLDKADRFHGVWPHYLDGRTGKAMSFFGQYDDGGDLIETSFMMEGLLTARQYFIRNTPEEREIRDTITAMWKAVDWNWYRDGADSPYLYWHWSPDYGFHIHHPLIGWNESMIAYLLAIASPTHAVPPSLWHTGWAGQSPLAVAYRQRWSKTTLGDHFTNGHSFYGIKLDVGEGNGADLFFTHFSFMGFDPRGKRDAYTDYFKNNRAISLINHAYAVDNPRGFKGYGDDAWGFTAGIHAGGRPREADDNGTITPQGALSSFPYTPVESMKALKHFYRDLGAKTWGVYGFSDGYNETDNWFDETYMGLNQAPPVVMIENYRSGLIWKLFMSNPEIAPALKKIGFRKD</sequence>
<dbReference type="Gene3D" id="1.50.10.140">
    <property type="match status" value="1"/>
</dbReference>
<dbReference type="InterPro" id="IPR036116">
    <property type="entry name" value="FN3_sf"/>
</dbReference>
<feature type="chain" id="PRO_5045172161" evidence="1">
    <location>
        <begin position="32"/>
        <end position="733"/>
    </location>
</feature>
<feature type="signal peptide" evidence="1">
    <location>
        <begin position="1"/>
        <end position="31"/>
    </location>
</feature>
<feature type="domain" description="Glycoamylase-like" evidence="2">
    <location>
        <begin position="490"/>
        <end position="719"/>
    </location>
</feature>
<evidence type="ECO:0000313" key="3">
    <source>
        <dbReference type="EMBL" id="MDH7638397.1"/>
    </source>
</evidence>
<dbReference type="InterPro" id="IPR013783">
    <property type="entry name" value="Ig-like_fold"/>
</dbReference>
<dbReference type="Pfam" id="PF10091">
    <property type="entry name" value="Glycoamylase"/>
    <property type="match status" value="1"/>
</dbReference>
<dbReference type="InterPro" id="IPR019282">
    <property type="entry name" value="Glycoamylase-like_cons_dom"/>
</dbReference>
<proteinExistence type="predicted"/>